<proteinExistence type="predicted"/>
<gene>
    <name evidence="4" type="ORF">HXX76_012764</name>
</gene>
<name>A0A835SUR8_CHLIN</name>
<feature type="region of interest" description="Disordered" evidence="1">
    <location>
        <begin position="188"/>
        <end position="231"/>
    </location>
</feature>
<evidence type="ECO:0000256" key="2">
    <source>
        <dbReference type="SAM" id="SignalP"/>
    </source>
</evidence>
<evidence type="ECO:0000313" key="4">
    <source>
        <dbReference type="EMBL" id="KAG2426980.1"/>
    </source>
</evidence>
<reference evidence="4" key="1">
    <citation type="journal article" date="2020" name="bioRxiv">
        <title>Comparative genomics of Chlamydomonas.</title>
        <authorList>
            <person name="Craig R.J."/>
            <person name="Hasan A.R."/>
            <person name="Ness R.W."/>
            <person name="Keightley P.D."/>
        </authorList>
    </citation>
    <scope>NUCLEOTIDE SEQUENCE</scope>
    <source>
        <strain evidence="4">SAG 7.73</strain>
    </source>
</reference>
<feature type="chain" id="PRO_5032910253" description="Pherophorin domain-containing protein" evidence="2">
    <location>
        <begin position="20"/>
        <end position="231"/>
    </location>
</feature>
<accession>A0A835SUR8</accession>
<dbReference type="EMBL" id="JAEHOC010000044">
    <property type="protein sequence ID" value="KAG2426980.1"/>
    <property type="molecule type" value="Genomic_DNA"/>
</dbReference>
<dbReference type="Pfam" id="PF12499">
    <property type="entry name" value="DUF3707"/>
    <property type="match status" value="1"/>
</dbReference>
<dbReference type="InterPro" id="IPR024616">
    <property type="entry name" value="Pherophorin"/>
</dbReference>
<feature type="compositionally biased region" description="Pro residues" evidence="1">
    <location>
        <begin position="203"/>
        <end position="224"/>
    </location>
</feature>
<organism evidence="4 5">
    <name type="scientific">Chlamydomonas incerta</name>
    <dbReference type="NCBI Taxonomy" id="51695"/>
    <lineage>
        <taxon>Eukaryota</taxon>
        <taxon>Viridiplantae</taxon>
        <taxon>Chlorophyta</taxon>
        <taxon>core chlorophytes</taxon>
        <taxon>Chlorophyceae</taxon>
        <taxon>CS clade</taxon>
        <taxon>Chlamydomonadales</taxon>
        <taxon>Chlamydomonadaceae</taxon>
        <taxon>Chlamydomonas</taxon>
    </lineage>
</organism>
<comment type="caution">
    <text evidence="4">The sequence shown here is derived from an EMBL/GenBank/DDBJ whole genome shotgun (WGS) entry which is preliminary data.</text>
</comment>
<dbReference type="Proteomes" id="UP000650467">
    <property type="component" value="Unassembled WGS sequence"/>
</dbReference>
<dbReference type="OrthoDB" id="532526at2759"/>
<keyword evidence="5" id="KW-1185">Reference proteome</keyword>
<protein>
    <recommendedName>
        <fullName evidence="3">Pherophorin domain-containing protein</fullName>
    </recommendedName>
</protein>
<sequence>MKTATLLVVLAVGLGQVLADNSEVFNSGRSLLQSVSGTTVFPYHSCTKKNPSGSPCYFGVPTTRAINSTVSEFCFTATCTGCRDTSNVCCAALAKNVKKVIFNAKLSCRGPLKSIFQPVSWNGKPISSSLYIDEIPNVATSIRWTSIDIPAAELNGDRVCIRAPAPCNTVESLFISNDQGFPQVAMMDNTDGSNGCCPSRYPDMPPPPKPPSPKPPSPPPPLPSPSLLHLH</sequence>
<evidence type="ECO:0000313" key="5">
    <source>
        <dbReference type="Proteomes" id="UP000650467"/>
    </source>
</evidence>
<evidence type="ECO:0000256" key="1">
    <source>
        <dbReference type="SAM" id="MobiDB-lite"/>
    </source>
</evidence>
<keyword evidence="2" id="KW-0732">Signal</keyword>
<feature type="signal peptide" evidence="2">
    <location>
        <begin position="1"/>
        <end position="19"/>
    </location>
</feature>
<evidence type="ECO:0000259" key="3">
    <source>
        <dbReference type="Pfam" id="PF12499"/>
    </source>
</evidence>
<dbReference type="AlphaFoldDB" id="A0A835SUR8"/>
<feature type="domain" description="Pherophorin" evidence="3">
    <location>
        <begin position="41"/>
        <end position="198"/>
    </location>
</feature>